<keyword evidence="3" id="KW-0805">Transcription regulation</keyword>
<feature type="domain" description="HTH gntR-type" evidence="6">
    <location>
        <begin position="17"/>
        <end position="85"/>
    </location>
</feature>
<keyword evidence="4" id="KW-0238">DNA-binding</keyword>
<dbReference type="PROSITE" id="PS50949">
    <property type="entry name" value="HTH_GNTR"/>
    <property type="match status" value="1"/>
</dbReference>
<dbReference type="Pfam" id="PF00155">
    <property type="entry name" value="Aminotran_1_2"/>
    <property type="match status" value="1"/>
</dbReference>
<dbReference type="InterPro" id="IPR004839">
    <property type="entry name" value="Aminotransferase_I/II_large"/>
</dbReference>
<dbReference type="GO" id="GO:0008483">
    <property type="term" value="F:transaminase activity"/>
    <property type="evidence" value="ECO:0007669"/>
    <property type="project" value="UniProtKB-KW"/>
</dbReference>
<dbReference type="Proteomes" id="UP001082899">
    <property type="component" value="Unassembled WGS sequence"/>
</dbReference>
<dbReference type="EMBL" id="JAPMXC010000011">
    <property type="protein sequence ID" value="MCY0389690.1"/>
    <property type="molecule type" value="Genomic_DNA"/>
</dbReference>
<name>A0ABT3ZUW7_9BURK</name>
<dbReference type="InterPro" id="IPR015421">
    <property type="entry name" value="PyrdxlP-dep_Trfase_major"/>
</dbReference>
<evidence type="ECO:0000256" key="3">
    <source>
        <dbReference type="ARBA" id="ARBA00023015"/>
    </source>
</evidence>
<evidence type="ECO:0000256" key="2">
    <source>
        <dbReference type="ARBA" id="ARBA00022898"/>
    </source>
</evidence>
<evidence type="ECO:0000256" key="4">
    <source>
        <dbReference type="ARBA" id="ARBA00023125"/>
    </source>
</evidence>
<evidence type="ECO:0000259" key="6">
    <source>
        <dbReference type="PROSITE" id="PS50949"/>
    </source>
</evidence>
<comment type="caution">
    <text evidence="7">The sequence shown here is derived from an EMBL/GenBank/DDBJ whole genome shotgun (WGS) entry which is preliminary data.</text>
</comment>
<dbReference type="PANTHER" id="PTHR46577">
    <property type="entry name" value="HTH-TYPE TRANSCRIPTIONAL REGULATORY PROTEIN GABR"/>
    <property type="match status" value="1"/>
</dbReference>
<sequence length="490" mass="53125">MHSAAEDSRASLPMTGAPLYQRLAEHYRHVIRTGTLAPGERMPSVRALMRQHHVSLSTALQTFRHLEDAGWLEARPRSGYFVRLAPTSRLPGASEPDMRVAPAAARYVGLHERISSVIERAHAAPDALNLGGATAAASLYPGAALQALAVKLLRHHPTLLTDTGGEGHCPAFRQALAHRAMSCGVVVAPQDIIVTNGAVEAMSLALRAVAQSGDTIAIESPAFFGLLQLLESLGLRALEIPTSPTTGISLEALDTALSAYGNVKAVVVVPHLQNPLGSVMPDARKAGLVTLCRRHGIAIVEDEPYRELLEHAEHVQPVKAWDRDGSVIYCVSLNKILAPGMRLGWMDAGRWSARVRMLKYAQTRHGDVLTQRVAAEFIGSGAYDRHLHRLRARLRVQRDATADAIARHFPAGTRLGVPPAGLLLWVELADGHSSEHLFHAALREGIRIAPGTIFSNSGRFDAFLRLSCAQPFDRDLDDALRRLGRLARHG</sequence>
<dbReference type="Gene3D" id="1.10.10.10">
    <property type="entry name" value="Winged helix-like DNA-binding domain superfamily/Winged helix DNA-binding domain"/>
    <property type="match status" value="1"/>
</dbReference>
<dbReference type="InterPro" id="IPR015424">
    <property type="entry name" value="PyrdxlP-dep_Trfase"/>
</dbReference>
<dbReference type="Pfam" id="PF00392">
    <property type="entry name" value="GntR"/>
    <property type="match status" value="1"/>
</dbReference>
<dbReference type="PANTHER" id="PTHR46577:SF2">
    <property type="entry name" value="TRANSCRIPTIONAL REGULATORY PROTEIN"/>
    <property type="match status" value="1"/>
</dbReference>
<keyword evidence="5" id="KW-0804">Transcription</keyword>
<keyword evidence="8" id="KW-1185">Reference proteome</keyword>
<evidence type="ECO:0000313" key="8">
    <source>
        <dbReference type="Proteomes" id="UP001082899"/>
    </source>
</evidence>
<evidence type="ECO:0000313" key="7">
    <source>
        <dbReference type="EMBL" id="MCY0389690.1"/>
    </source>
</evidence>
<keyword evidence="7" id="KW-0808">Transferase</keyword>
<dbReference type="RefSeq" id="WP_267849615.1">
    <property type="nucleotide sequence ID" value="NZ_JAPMXC010000011.1"/>
</dbReference>
<dbReference type="SMART" id="SM00345">
    <property type="entry name" value="HTH_GNTR"/>
    <property type="match status" value="1"/>
</dbReference>
<dbReference type="InterPro" id="IPR036388">
    <property type="entry name" value="WH-like_DNA-bd_sf"/>
</dbReference>
<protein>
    <submittedName>
        <fullName evidence="7">PLP-dependent aminotransferase family protein</fullName>
    </submittedName>
</protein>
<dbReference type="Gene3D" id="3.40.640.10">
    <property type="entry name" value="Type I PLP-dependent aspartate aminotransferase-like (Major domain)"/>
    <property type="match status" value="1"/>
</dbReference>
<dbReference type="Gene3D" id="3.90.1150.10">
    <property type="entry name" value="Aspartate Aminotransferase, domain 1"/>
    <property type="match status" value="1"/>
</dbReference>
<organism evidence="7 8">
    <name type="scientific">Robbsia betulipollinis</name>
    <dbReference type="NCBI Taxonomy" id="2981849"/>
    <lineage>
        <taxon>Bacteria</taxon>
        <taxon>Pseudomonadati</taxon>
        <taxon>Pseudomonadota</taxon>
        <taxon>Betaproteobacteria</taxon>
        <taxon>Burkholderiales</taxon>
        <taxon>Burkholderiaceae</taxon>
        <taxon>Robbsia</taxon>
    </lineage>
</organism>
<accession>A0ABT3ZUW7</accession>
<dbReference type="InterPro" id="IPR036390">
    <property type="entry name" value="WH_DNA-bd_sf"/>
</dbReference>
<dbReference type="InterPro" id="IPR000524">
    <property type="entry name" value="Tscrpt_reg_HTH_GntR"/>
</dbReference>
<gene>
    <name evidence="7" type="ORF">OVY01_21330</name>
</gene>
<proteinExistence type="inferred from homology"/>
<dbReference type="SUPFAM" id="SSF46785">
    <property type="entry name" value="Winged helix' DNA-binding domain"/>
    <property type="match status" value="1"/>
</dbReference>
<keyword evidence="7" id="KW-0032">Aminotransferase</keyword>
<dbReference type="InterPro" id="IPR051446">
    <property type="entry name" value="HTH_trans_reg/aminotransferase"/>
</dbReference>
<comment type="similarity">
    <text evidence="1">In the C-terminal section; belongs to the class-I pyridoxal-phosphate-dependent aminotransferase family.</text>
</comment>
<dbReference type="InterPro" id="IPR015422">
    <property type="entry name" value="PyrdxlP-dep_Trfase_small"/>
</dbReference>
<keyword evidence="2" id="KW-0663">Pyridoxal phosphate</keyword>
<dbReference type="CDD" id="cd07377">
    <property type="entry name" value="WHTH_GntR"/>
    <property type="match status" value="1"/>
</dbReference>
<evidence type="ECO:0000256" key="5">
    <source>
        <dbReference type="ARBA" id="ARBA00023163"/>
    </source>
</evidence>
<evidence type="ECO:0000256" key="1">
    <source>
        <dbReference type="ARBA" id="ARBA00005384"/>
    </source>
</evidence>
<reference evidence="7" key="1">
    <citation type="submission" date="2022-11" db="EMBL/GenBank/DDBJ databases">
        <title>Robbsia betulipollinis sp. nov., isolated from pollen of birch (Betula pendula).</title>
        <authorList>
            <person name="Shi H."/>
            <person name="Ambika Manirajan B."/>
            <person name="Ratering S."/>
            <person name="Geissler-Plaum R."/>
            <person name="Schnell S."/>
        </authorList>
    </citation>
    <scope>NUCLEOTIDE SEQUENCE</scope>
    <source>
        <strain evidence="7">Bb-Pol-6</strain>
    </source>
</reference>
<dbReference type="SUPFAM" id="SSF53383">
    <property type="entry name" value="PLP-dependent transferases"/>
    <property type="match status" value="1"/>
</dbReference>
<dbReference type="CDD" id="cd00609">
    <property type="entry name" value="AAT_like"/>
    <property type="match status" value="1"/>
</dbReference>